<feature type="non-terminal residue" evidence="8">
    <location>
        <position position="1"/>
    </location>
</feature>
<dbReference type="EMBL" id="HACG01050432">
    <property type="protein sequence ID" value="CEK97297.1"/>
    <property type="molecule type" value="Transcribed_RNA"/>
</dbReference>
<dbReference type="GO" id="GO:0016020">
    <property type="term" value="C:membrane"/>
    <property type="evidence" value="ECO:0007669"/>
    <property type="project" value="UniProtKB-SubCell"/>
</dbReference>
<name>A0A0B7BWJ2_9EUPU</name>
<dbReference type="GO" id="GO:0022857">
    <property type="term" value="F:transmembrane transporter activity"/>
    <property type="evidence" value="ECO:0007669"/>
    <property type="project" value="InterPro"/>
</dbReference>
<dbReference type="Gene3D" id="1.20.1250.20">
    <property type="entry name" value="MFS general substrate transporter like domains"/>
    <property type="match status" value="1"/>
</dbReference>
<keyword evidence="5 7" id="KW-1133">Transmembrane helix</keyword>
<feature type="transmembrane region" description="Helical" evidence="7">
    <location>
        <begin position="223"/>
        <end position="240"/>
    </location>
</feature>
<dbReference type="AlphaFoldDB" id="A0A0B7BWJ2"/>
<evidence type="ECO:0000256" key="1">
    <source>
        <dbReference type="ARBA" id="ARBA00004141"/>
    </source>
</evidence>
<feature type="transmembrane region" description="Helical" evidence="7">
    <location>
        <begin position="183"/>
        <end position="202"/>
    </location>
</feature>
<feature type="transmembrane region" description="Helical" evidence="7">
    <location>
        <begin position="127"/>
        <end position="147"/>
    </location>
</feature>
<evidence type="ECO:0000313" key="8">
    <source>
        <dbReference type="EMBL" id="CEK97297.1"/>
    </source>
</evidence>
<protein>
    <submittedName>
        <fullName evidence="8">Uncharacterized protein</fullName>
    </submittedName>
</protein>
<comment type="subcellular location">
    <subcellularLocation>
        <location evidence="1">Membrane</location>
        <topology evidence="1">Multi-pass membrane protein</topology>
    </subcellularLocation>
</comment>
<evidence type="ECO:0000256" key="5">
    <source>
        <dbReference type="ARBA" id="ARBA00022989"/>
    </source>
</evidence>
<keyword evidence="4" id="KW-0653">Protein transport</keyword>
<evidence type="ECO:0000256" key="3">
    <source>
        <dbReference type="ARBA" id="ARBA00022692"/>
    </source>
</evidence>
<proteinExistence type="inferred from homology"/>
<dbReference type="GO" id="GO:0015833">
    <property type="term" value="P:peptide transport"/>
    <property type="evidence" value="ECO:0007669"/>
    <property type="project" value="UniProtKB-KW"/>
</dbReference>
<keyword evidence="4" id="KW-0813">Transport</keyword>
<reference evidence="8" key="1">
    <citation type="submission" date="2014-12" db="EMBL/GenBank/DDBJ databases">
        <title>Insight into the proteome of Arion vulgaris.</title>
        <authorList>
            <person name="Aradska J."/>
            <person name="Bulat T."/>
            <person name="Smidak R."/>
            <person name="Sarate P."/>
            <person name="Gangsoo J."/>
            <person name="Sialana F."/>
            <person name="Bilban M."/>
            <person name="Lubec G."/>
        </authorList>
    </citation>
    <scope>NUCLEOTIDE SEQUENCE</scope>
    <source>
        <tissue evidence="8">Skin</tissue>
    </source>
</reference>
<keyword evidence="6 7" id="KW-0472">Membrane</keyword>
<keyword evidence="4" id="KW-0571">Peptide transport</keyword>
<dbReference type="InterPro" id="IPR036259">
    <property type="entry name" value="MFS_trans_sf"/>
</dbReference>
<feature type="transmembrane region" description="Helical" evidence="7">
    <location>
        <begin position="21"/>
        <end position="46"/>
    </location>
</feature>
<keyword evidence="3 7" id="KW-0812">Transmembrane</keyword>
<organism evidence="8">
    <name type="scientific">Arion vulgaris</name>
    <dbReference type="NCBI Taxonomy" id="1028688"/>
    <lineage>
        <taxon>Eukaryota</taxon>
        <taxon>Metazoa</taxon>
        <taxon>Spiralia</taxon>
        <taxon>Lophotrochozoa</taxon>
        <taxon>Mollusca</taxon>
        <taxon>Gastropoda</taxon>
        <taxon>Heterobranchia</taxon>
        <taxon>Euthyneura</taxon>
        <taxon>Panpulmonata</taxon>
        <taxon>Eupulmonata</taxon>
        <taxon>Stylommatophora</taxon>
        <taxon>Helicina</taxon>
        <taxon>Arionoidea</taxon>
        <taxon>Arionidae</taxon>
        <taxon>Arion</taxon>
    </lineage>
</organism>
<dbReference type="Pfam" id="PF00854">
    <property type="entry name" value="PTR2"/>
    <property type="match status" value="1"/>
</dbReference>
<dbReference type="PANTHER" id="PTHR11654">
    <property type="entry name" value="OLIGOPEPTIDE TRANSPORTER-RELATED"/>
    <property type="match status" value="1"/>
</dbReference>
<evidence type="ECO:0000256" key="4">
    <source>
        <dbReference type="ARBA" id="ARBA00022856"/>
    </source>
</evidence>
<accession>A0A0B7BWJ2</accession>
<evidence type="ECO:0000256" key="7">
    <source>
        <dbReference type="SAM" id="Phobius"/>
    </source>
</evidence>
<gene>
    <name evidence="8" type="primary">ORF215356</name>
</gene>
<feature type="transmembrane region" description="Helical" evidence="7">
    <location>
        <begin position="284"/>
        <end position="303"/>
    </location>
</feature>
<sequence>VNIGSFLGLGVIAYVEQQERFFYGFIVCNVALGISAIIFIAGYPFYIIRPPDGSFLTNMFRIVREAWRNRRQRRTRLRNLNLPISRSHSVVDDADQAEENKIPFIDYAKQQYGGQFQNSLVDDVKKLGMILAVFAVMIPYWLVYFQMQTTFMFQGLNMRLSFTHFNTSSVNTTDPNFYTPEIAVAWFTLCDAIFVIILLPLFDRIIYPRMSRAGYHFTFAKRIVLGMLFAAVAMVAAGVVEQFRWKALDPDLNQTCFKSYIPQKIGGTTYNASDMSVLWQIPQYALIGVSEVFASVACLQFTVMV</sequence>
<evidence type="ECO:0000256" key="6">
    <source>
        <dbReference type="ARBA" id="ARBA00023136"/>
    </source>
</evidence>
<feature type="non-terminal residue" evidence="8">
    <location>
        <position position="305"/>
    </location>
</feature>
<evidence type="ECO:0000256" key="2">
    <source>
        <dbReference type="ARBA" id="ARBA00005982"/>
    </source>
</evidence>
<dbReference type="InterPro" id="IPR000109">
    <property type="entry name" value="POT_fam"/>
</dbReference>
<comment type="similarity">
    <text evidence="2">Belongs to the major facilitator superfamily. Proton-dependent oligopeptide transporter (POT/PTR) (TC 2.A.17) family.</text>
</comment>